<organism evidence="2 3">
    <name type="scientific">Spirochaeta lutea</name>
    <dbReference type="NCBI Taxonomy" id="1480694"/>
    <lineage>
        <taxon>Bacteria</taxon>
        <taxon>Pseudomonadati</taxon>
        <taxon>Spirochaetota</taxon>
        <taxon>Spirochaetia</taxon>
        <taxon>Spirochaetales</taxon>
        <taxon>Spirochaetaceae</taxon>
        <taxon>Spirochaeta</taxon>
    </lineage>
</organism>
<evidence type="ECO:0000313" key="2">
    <source>
        <dbReference type="EMBL" id="KGE71647.1"/>
    </source>
</evidence>
<name>A0A098QYS6_9SPIO</name>
<feature type="domain" description="FecR protein" evidence="1">
    <location>
        <begin position="110"/>
        <end position="212"/>
    </location>
</feature>
<protein>
    <recommendedName>
        <fullName evidence="1">FecR protein domain-containing protein</fullName>
    </recommendedName>
</protein>
<dbReference type="OrthoDB" id="369404at2"/>
<comment type="caution">
    <text evidence="2">The sequence shown here is derived from an EMBL/GenBank/DDBJ whole genome shotgun (WGS) entry which is preliminary data.</text>
</comment>
<keyword evidence="3" id="KW-1185">Reference proteome</keyword>
<dbReference type="eggNOG" id="COG3712">
    <property type="taxonomic scope" value="Bacteria"/>
</dbReference>
<accession>A0A098QYS6</accession>
<dbReference type="InterPro" id="IPR006860">
    <property type="entry name" value="FecR"/>
</dbReference>
<sequence length="425" mass="47560">MGPLAWGAWSITPYNLEKKLKTPYSNDEEAGICGYAAPPRLKDEVYMNNPTRYFFRIAVAALLLCSTGPLFALQDVIGEIVYFDGDVKVIRDTDTLTGQVDFGFPVENFDQIQVGPGGIAEVALYPETGLSSSITIQSDSTLYFDITSLRQDQQGTVELLTGAVNLKVNKMAANSRLQVRTSSAVMGVRGTTFDVVTAVNGDILLATQEGLVACETRGGEIFFSEPGRVVQAEQGVWSEVPVAVSSLEQFQRDWNAQRIQALEANAGRAIQNFAGIYLDLREDFINAYVSIMQNRSIIQKWIQEDRAGTLGSTMDQMREKRQVVGSLLAMRRVLAQWERVYYRVVELRDYLQGNGGVVIRRGMSATQFYRQVQEEQELLAGRMQEVRYILKLYAKRNEGRSPVDVFENDGVSSEDDFFDDPESFF</sequence>
<proteinExistence type="predicted"/>
<evidence type="ECO:0000313" key="3">
    <source>
        <dbReference type="Proteomes" id="UP000029692"/>
    </source>
</evidence>
<dbReference type="Gene3D" id="2.60.120.1440">
    <property type="match status" value="1"/>
</dbReference>
<reference evidence="2 3" key="1">
    <citation type="submission" date="2014-05" db="EMBL/GenBank/DDBJ databases">
        <title>De novo Genome Sequence of Spirocheata sp.</title>
        <authorList>
            <person name="Shivani Y."/>
            <person name="Subhash Y."/>
            <person name="Tushar L."/>
            <person name="Sasikala C."/>
            <person name="Ramana C.V."/>
        </authorList>
    </citation>
    <scope>NUCLEOTIDE SEQUENCE [LARGE SCALE GENOMIC DNA]</scope>
    <source>
        <strain evidence="2 3">JC230</strain>
    </source>
</reference>
<dbReference type="AlphaFoldDB" id="A0A098QYS6"/>
<dbReference type="PANTHER" id="PTHR38731">
    <property type="entry name" value="LIPL45-RELATED LIPOPROTEIN-RELATED"/>
    <property type="match status" value="1"/>
</dbReference>
<dbReference type="Pfam" id="PF04773">
    <property type="entry name" value="FecR"/>
    <property type="match status" value="1"/>
</dbReference>
<dbReference type="Proteomes" id="UP000029692">
    <property type="component" value="Unassembled WGS sequence"/>
</dbReference>
<dbReference type="STRING" id="1480694.DC28_10280"/>
<evidence type="ECO:0000259" key="1">
    <source>
        <dbReference type="Pfam" id="PF04773"/>
    </source>
</evidence>
<gene>
    <name evidence="2" type="ORF">DC28_10280</name>
</gene>
<dbReference type="EMBL" id="JNUP01000065">
    <property type="protein sequence ID" value="KGE71647.1"/>
    <property type="molecule type" value="Genomic_DNA"/>
</dbReference>